<dbReference type="Gene3D" id="3.40.50.10050">
    <property type="entry name" value="Translation initiation factor IF- 2, domain 3"/>
    <property type="match status" value="1"/>
</dbReference>
<evidence type="ECO:0000259" key="13">
    <source>
        <dbReference type="PROSITE" id="PS51722"/>
    </source>
</evidence>
<organism evidence="14 15">
    <name type="scientific">Rotaria magnacalcarata</name>
    <dbReference type="NCBI Taxonomy" id="392030"/>
    <lineage>
        <taxon>Eukaryota</taxon>
        <taxon>Metazoa</taxon>
        <taxon>Spiralia</taxon>
        <taxon>Gnathifera</taxon>
        <taxon>Rotifera</taxon>
        <taxon>Eurotatoria</taxon>
        <taxon>Bdelloidea</taxon>
        <taxon>Philodinida</taxon>
        <taxon>Philodinidae</taxon>
        <taxon>Rotaria</taxon>
    </lineage>
</organism>
<evidence type="ECO:0000256" key="1">
    <source>
        <dbReference type="ARBA" id="ARBA00004173"/>
    </source>
</evidence>
<dbReference type="PANTHER" id="PTHR43381:SF20">
    <property type="entry name" value="TRANSLATION INITIATION FACTOR IF-2, MITOCHONDRIAL"/>
    <property type="match status" value="1"/>
</dbReference>
<dbReference type="Pfam" id="PF22042">
    <property type="entry name" value="EF-G_D2"/>
    <property type="match status" value="1"/>
</dbReference>
<evidence type="ECO:0000256" key="10">
    <source>
        <dbReference type="ARBA" id="ARBA00044200"/>
    </source>
</evidence>
<dbReference type="InterPro" id="IPR005225">
    <property type="entry name" value="Small_GTP-bd"/>
</dbReference>
<dbReference type="Pfam" id="PF00009">
    <property type="entry name" value="GTP_EFTU"/>
    <property type="match status" value="1"/>
</dbReference>
<dbReference type="InterPro" id="IPR036925">
    <property type="entry name" value="TIF_IF2_dom3_sf"/>
</dbReference>
<sequence>MDRLRNLDPRRRAADQKMHQTTSTITVNNSPGVVGSTSNGNHEQQPPTEPRQKVSSLVFKFGGDRTKKVPTYTFSPAEQATIEQHQNNQLHRAPSSPQPQPQISPQLRHYIEQLETKNSELNQKLNEQYQHIEHSEKTIHDLTQFCNALQNQSNQNTNNPLLQLVLNFCEVTPDQQQDIVSLFESKMIQCRKSEQQVKSLMMTLKSKEQRITELINEVNELAVKTTSIPTPSSAPRSNSSVSTTPIRRVDSADELDSINLRRELFRTRNRLKEAQREISSQNSLTKHLSVNNLLSSDALITDLRKDISEMGWEVKNLQKTKETLKHDVEKLEKEILTLESQKSSVEEANALITRENKELRATIEELNDQNRIVLQNYQNHVKNYAIHEGLMTKLYDTMAQLEKENSQLKEKCVYLEEKLELKQISLVDKNELEKLNSTNRVLTLQYDYELAKREHCERQLSRLQDNIKQLQSELSYMDEKVKRADEQMKLADRLNRDNKDECEILQLRIMDLEKRLNLTEKDKDIVEQELLIVKQKMEATTYRIQRYNEALINADNDLELSDTSYSEDVVSINGTETVSLKSRNSQATRSQNKMISRFLFKSTISVCRSCQQRLTSSLIVLYQQQQRRHIATLFPKSSIQRPFYSLRFLSKSTKTNKKYQPISYGPKSKRPIIEIYHKMTVKALAQAMDINVDHVYDCLIHIKNGDQYSSDNQEIDDFNVIVEVIHLCGGRHRLIPSPFANDKKKPTANIAKFVRTPMPPKEKLKVRPPVVTIMGHVDHGKTSLLDALRNSNIVSSEFGGITQHIGAFIVPVSKSSTVTFIDTPGHLAFAEMRARGAQVTDIVVLVVAADDGVMPQTVESIAHANRAKVPIVVAINKIDKADANVKHTETMLAEQGLQLESIGGDVVGVPISALKNINIDKLLESILAVAELQQLRGDSSGPVEGTVIESKHEETVSDTGEFDSNQKKGNLATILVQRGELKKGTILLAGQSVARVRALYNERGIQIEQATLSMPVQVSGWKTLPAAGDEVFEVESENLANRIAAQRRAEEVAQKMEVDAVAVTKKHEEHLQKYRAELKRRRELGIVFRKRDKGSGQHIEDKEEKLKYSILIKTDVFGTLEALTNIVNMYNDTRCPLDVVDASVGAINDDDLEAAKLFNATIYAFNTNVSQSIVLEAGRQQVPIRTFNVIYHMLNDIKGELTKRIPSTEEDVPTGSADVLQVFEITDRNKKIPVAGCRVTDGVFEKKQLFKLVRNGQVIHRDTLSSLKHIRDDVQSVKKGAECGLSFTNHDVKFQKGDQIVCYSIRQIVQQAKWDYGF</sequence>
<dbReference type="EMBL" id="CAJOBF010000675">
    <property type="protein sequence ID" value="CAF3852812.1"/>
    <property type="molecule type" value="Genomic_DNA"/>
</dbReference>
<dbReference type="InterPro" id="IPR023115">
    <property type="entry name" value="TIF_IF2_dom3"/>
</dbReference>
<dbReference type="InterPro" id="IPR027417">
    <property type="entry name" value="P-loop_NTPase"/>
</dbReference>
<dbReference type="FunFam" id="3.40.50.300:FF:000019">
    <property type="entry name" value="Translation initiation factor IF-2"/>
    <property type="match status" value="1"/>
</dbReference>
<dbReference type="CDD" id="cd03692">
    <property type="entry name" value="mtIF2_IVc"/>
    <property type="match status" value="1"/>
</dbReference>
<comment type="caution">
    <text evidence="14">The sequence shown here is derived from an EMBL/GenBank/DDBJ whole genome shotgun (WGS) entry which is preliminary data.</text>
</comment>
<accession>A0A819EMT1</accession>
<feature type="coiled-coil region" evidence="11">
    <location>
        <begin position="190"/>
        <end position="224"/>
    </location>
</feature>
<dbReference type="Gene3D" id="2.40.30.10">
    <property type="entry name" value="Translation factors"/>
    <property type="match status" value="2"/>
</dbReference>
<dbReference type="GO" id="GO:0003743">
    <property type="term" value="F:translation initiation factor activity"/>
    <property type="evidence" value="ECO:0007669"/>
    <property type="project" value="UniProtKB-KW"/>
</dbReference>
<evidence type="ECO:0000256" key="6">
    <source>
        <dbReference type="ARBA" id="ARBA00022946"/>
    </source>
</evidence>
<dbReference type="InterPro" id="IPR000795">
    <property type="entry name" value="T_Tr_GTP-bd_dom"/>
</dbReference>
<dbReference type="InterPro" id="IPR053905">
    <property type="entry name" value="EF-G-like_DII"/>
</dbReference>
<dbReference type="FunFam" id="3.40.50.10050:FF:000001">
    <property type="entry name" value="Translation initiation factor IF-2"/>
    <property type="match status" value="1"/>
</dbReference>
<keyword evidence="7" id="KW-0496">Mitochondrion</keyword>
<dbReference type="GO" id="GO:0005525">
    <property type="term" value="F:GTP binding"/>
    <property type="evidence" value="ECO:0007669"/>
    <property type="project" value="UniProtKB-KW"/>
</dbReference>
<dbReference type="HAMAP" id="MF_00100_B">
    <property type="entry name" value="IF_2_B"/>
    <property type="match status" value="1"/>
</dbReference>
<evidence type="ECO:0000256" key="7">
    <source>
        <dbReference type="ARBA" id="ARBA00023128"/>
    </source>
</evidence>
<evidence type="ECO:0000256" key="12">
    <source>
        <dbReference type="SAM" id="MobiDB-lite"/>
    </source>
</evidence>
<name>A0A819EMT1_9BILA</name>
<evidence type="ECO:0000256" key="8">
    <source>
        <dbReference type="ARBA" id="ARBA00023134"/>
    </source>
</evidence>
<keyword evidence="5" id="KW-0648">Protein biosynthesis</keyword>
<keyword evidence="4" id="KW-0547">Nucleotide-binding</keyword>
<dbReference type="InterPro" id="IPR015760">
    <property type="entry name" value="TIF_IF2"/>
</dbReference>
<dbReference type="SUPFAM" id="SSF50447">
    <property type="entry name" value="Translation proteins"/>
    <property type="match status" value="2"/>
</dbReference>
<dbReference type="Gene3D" id="3.40.50.300">
    <property type="entry name" value="P-loop containing nucleotide triphosphate hydrolases"/>
    <property type="match status" value="1"/>
</dbReference>
<feature type="compositionally biased region" description="Polar residues" evidence="12">
    <location>
        <begin position="19"/>
        <end position="46"/>
    </location>
</feature>
<dbReference type="PROSITE" id="PS51722">
    <property type="entry name" value="G_TR_2"/>
    <property type="match status" value="1"/>
</dbReference>
<comment type="function">
    <text evidence="9">One of the essential components for the initiation of protein synthesis. Protects formylmethionyl-tRNA from spontaneous hydrolysis and promotes its binding to the 30S ribosomal subunits. Also involved in the hydrolysis of GTP during the formation of the 70S ribosomal complex.</text>
</comment>
<keyword evidence="3" id="KW-0396">Initiation factor</keyword>
<feature type="coiled-coil region" evidence="11">
    <location>
        <begin position="453"/>
        <end position="529"/>
    </location>
</feature>
<dbReference type="CDD" id="cd01887">
    <property type="entry name" value="IF2_eIF5B"/>
    <property type="match status" value="1"/>
</dbReference>
<feature type="coiled-coil region" evidence="11">
    <location>
        <begin position="314"/>
        <end position="418"/>
    </location>
</feature>
<dbReference type="Proteomes" id="UP000663842">
    <property type="component" value="Unassembled WGS sequence"/>
</dbReference>
<dbReference type="GO" id="GO:0005739">
    <property type="term" value="C:mitochondrion"/>
    <property type="evidence" value="ECO:0007669"/>
    <property type="project" value="UniProtKB-SubCell"/>
</dbReference>
<proteinExistence type="inferred from homology"/>
<dbReference type="PANTHER" id="PTHR43381">
    <property type="entry name" value="TRANSLATION INITIATION FACTOR IF-2-RELATED"/>
    <property type="match status" value="1"/>
</dbReference>
<dbReference type="CDD" id="cd03702">
    <property type="entry name" value="IF2_mtIF2_II"/>
    <property type="match status" value="1"/>
</dbReference>
<dbReference type="InterPro" id="IPR044145">
    <property type="entry name" value="IF2_II"/>
</dbReference>
<keyword evidence="6" id="KW-0809">Transit peptide</keyword>
<feature type="domain" description="Tr-type G" evidence="13">
    <location>
        <begin position="766"/>
        <end position="935"/>
    </location>
</feature>
<dbReference type="SUPFAM" id="SSF52156">
    <property type="entry name" value="Initiation factor IF2/eIF5b, domain 3"/>
    <property type="match status" value="1"/>
</dbReference>
<comment type="similarity">
    <text evidence="2">Belongs to the TRAFAC class translation factor GTPase superfamily. Classic translation factor GTPase family. IF-2 subfamily.</text>
</comment>
<dbReference type="GO" id="GO:0003924">
    <property type="term" value="F:GTPase activity"/>
    <property type="evidence" value="ECO:0007669"/>
    <property type="project" value="InterPro"/>
</dbReference>
<evidence type="ECO:0000256" key="4">
    <source>
        <dbReference type="ARBA" id="ARBA00022741"/>
    </source>
</evidence>
<keyword evidence="8" id="KW-0342">GTP-binding</keyword>
<protein>
    <recommendedName>
        <fullName evidence="10">Translation initiation factor IF-2, mitochondrial</fullName>
    </recommendedName>
</protein>
<evidence type="ECO:0000256" key="2">
    <source>
        <dbReference type="ARBA" id="ARBA00007733"/>
    </source>
</evidence>
<feature type="region of interest" description="Disordered" evidence="12">
    <location>
        <begin position="1"/>
        <end position="54"/>
    </location>
</feature>
<evidence type="ECO:0000256" key="11">
    <source>
        <dbReference type="SAM" id="Coils"/>
    </source>
</evidence>
<evidence type="ECO:0000313" key="15">
    <source>
        <dbReference type="Proteomes" id="UP000663842"/>
    </source>
</evidence>
<evidence type="ECO:0000256" key="3">
    <source>
        <dbReference type="ARBA" id="ARBA00022540"/>
    </source>
</evidence>
<dbReference type="InterPro" id="IPR000178">
    <property type="entry name" value="TF_IF2_bacterial-like"/>
</dbReference>
<gene>
    <name evidence="14" type="ORF">UXM345_LOCUS7926</name>
</gene>
<feature type="compositionally biased region" description="Basic and acidic residues" evidence="12">
    <location>
        <begin position="1"/>
        <end position="18"/>
    </location>
</feature>
<evidence type="ECO:0000313" key="14">
    <source>
        <dbReference type="EMBL" id="CAF3852812.1"/>
    </source>
</evidence>
<dbReference type="FunFam" id="2.40.30.10:FF:000008">
    <property type="entry name" value="Translation initiation factor IF-2"/>
    <property type="match status" value="1"/>
</dbReference>
<keyword evidence="11" id="KW-0175">Coiled coil</keyword>
<evidence type="ECO:0000256" key="9">
    <source>
        <dbReference type="ARBA" id="ARBA00025162"/>
    </source>
</evidence>
<dbReference type="InterPro" id="IPR009000">
    <property type="entry name" value="Transl_B-barrel_sf"/>
</dbReference>
<comment type="subcellular location">
    <subcellularLocation>
        <location evidence="1">Mitochondrion</location>
    </subcellularLocation>
</comment>
<reference evidence="14" key="1">
    <citation type="submission" date="2021-02" db="EMBL/GenBank/DDBJ databases">
        <authorList>
            <person name="Nowell W R."/>
        </authorList>
    </citation>
    <scope>NUCLEOTIDE SEQUENCE</scope>
</reference>
<evidence type="ECO:0000256" key="5">
    <source>
        <dbReference type="ARBA" id="ARBA00022917"/>
    </source>
</evidence>
<dbReference type="SUPFAM" id="SSF52540">
    <property type="entry name" value="P-loop containing nucleoside triphosphate hydrolases"/>
    <property type="match status" value="1"/>
</dbReference>
<dbReference type="Pfam" id="PF11987">
    <property type="entry name" value="IF-2"/>
    <property type="match status" value="1"/>
</dbReference>
<dbReference type="NCBIfam" id="TIGR00231">
    <property type="entry name" value="small_GTP"/>
    <property type="match status" value="1"/>
</dbReference>